<evidence type="ECO:0000313" key="4">
    <source>
        <dbReference type="EMBL" id="GAA3370608.1"/>
    </source>
</evidence>
<keyword evidence="2" id="KW-0012">Acyltransferase</keyword>
<dbReference type="EMBL" id="BAAAYL010000001">
    <property type="protein sequence ID" value="GAA3370608.1"/>
    <property type="molecule type" value="Genomic_DNA"/>
</dbReference>
<dbReference type="SUPFAM" id="SSF55729">
    <property type="entry name" value="Acyl-CoA N-acyltransferases (Nat)"/>
    <property type="match status" value="1"/>
</dbReference>
<reference evidence="5" key="1">
    <citation type="journal article" date="2019" name="Int. J. Syst. Evol. Microbiol.">
        <title>The Global Catalogue of Microorganisms (GCM) 10K type strain sequencing project: providing services to taxonomists for standard genome sequencing and annotation.</title>
        <authorList>
            <consortium name="The Broad Institute Genomics Platform"/>
            <consortium name="The Broad Institute Genome Sequencing Center for Infectious Disease"/>
            <person name="Wu L."/>
            <person name="Ma J."/>
        </authorList>
    </citation>
    <scope>NUCLEOTIDE SEQUENCE [LARGE SCALE GENOMIC DNA]</scope>
    <source>
        <strain evidence="5">JCM 9651</strain>
    </source>
</reference>
<keyword evidence="1" id="KW-0808">Transferase</keyword>
<sequence length="163" mass="18008">MNDHRIRPATLADDAVLTELDAITWSPLFAVTPKPQPPYGPFFTERNPREEILVAESDDRSIAGYIRLGRPSPLASNAHVRQIQGLVVAEWARGLGTARALLRAAADEARRQGAIRIWLRVLAHNTPARKLYESEGYAVEGILPGELLLDGEYVDDVLMGRSV</sequence>
<dbReference type="Pfam" id="PF00583">
    <property type="entry name" value="Acetyltransf_1"/>
    <property type="match status" value="1"/>
</dbReference>
<proteinExistence type="predicted"/>
<dbReference type="InterPro" id="IPR016181">
    <property type="entry name" value="Acyl_CoA_acyltransferase"/>
</dbReference>
<keyword evidence="5" id="KW-1185">Reference proteome</keyword>
<gene>
    <name evidence="4" type="ORF">GCM10020367_17900</name>
</gene>
<evidence type="ECO:0000259" key="3">
    <source>
        <dbReference type="PROSITE" id="PS51186"/>
    </source>
</evidence>
<comment type="caution">
    <text evidence="4">The sequence shown here is derived from an EMBL/GenBank/DDBJ whole genome shotgun (WGS) entry which is preliminary data.</text>
</comment>
<accession>A0ABP6S869</accession>
<feature type="domain" description="N-acetyltransferase" evidence="3">
    <location>
        <begin position="4"/>
        <end position="163"/>
    </location>
</feature>
<dbReference type="Proteomes" id="UP001499990">
    <property type="component" value="Unassembled WGS sequence"/>
</dbReference>
<name>A0ABP6S869_9ACTN</name>
<dbReference type="PANTHER" id="PTHR43877">
    <property type="entry name" value="AMINOALKYLPHOSPHONATE N-ACETYLTRANSFERASE-RELATED-RELATED"/>
    <property type="match status" value="1"/>
</dbReference>
<dbReference type="InterPro" id="IPR050832">
    <property type="entry name" value="Bact_Acetyltransf"/>
</dbReference>
<dbReference type="Gene3D" id="3.40.630.30">
    <property type="match status" value="1"/>
</dbReference>
<organism evidence="4 5">
    <name type="scientific">Streptomyces sannanensis</name>
    <dbReference type="NCBI Taxonomy" id="285536"/>
    <lineage>
        <taxon>Bacteria</taxon>
        <taxon>Bacillati</taxon>
        <taxon>Actinomycetota</taxon>
        <taxon>Actinomycetes</taxon>
        <taxon>Kitasatosporales</taxon>
        <taxon>Streptomycetaceae</taxon>
        <taxon>Streptomyces</taxon>
    </lineage>
</organism>
<dbReference type="PROSITE" id="PS51186">
    <property type="entry name" value="GNAT"/>
    <property type="match status" value="1"/>
</dbReference>
<dbReference type="PANTHER" id="PTHR43877:SF2">
    <property type="entry name" value="AMINOALKYLPHOSPHONATE N-ACETYLTRANSFERASE-RELATED"/>
    <property type="match status" value="1"/>
</dbReference>
<protein>
    <submittedName>
        <fullName evidence="4">GNAT family N-acetyltransferase</fullName>
    </submittedName>
</protein>
<evidence type="ECO:0000256" key="2">
    <source>
        <dbReference type="ARBA" id="ARBA00023315"/>
    </source>
</evidence>
<dbReference type="InterPro" id="IPR000182">
    <property type="entry name" value="GNAT_dom"/>
</dbReference>
<evidence type="ECO:0000256" key="1">
    <source>
        <dbReference type="ARBA" id="ARBA00022679"/>
    </source>
</evidence>
<evidence type="ECO:0000313" key="5">
    <source>
        <dbReference type="Proteomes" id="UP001499990"/>
    </source>
</evidence>
<dbReference type="RefSeq" id="WP_345035688.1">
    <property type="nucleotide sequence ID" value="NZ_BAAAYL010000001.1"/>
</dbReference>